<organism evidence="1">
    <name type="scientific">Fusarium oxysporum f. sp. pisi HDV247</name>
    <dbReference type="NCBI Taxonomy" id="1080344"/>
    <lineage>
        <taxon>Eukaryota</taxon>
        <taxon>Fungi</taxon>
        <taxon>Dikarya</taxon>
        <taxon>Ascomycota</taxon>
        <taxon>Pezizomycotina</taxon>
        <taxon>Sordariomycetes</taxon>
        <taxon>Hypocreomycetidae</taxon>
        <taxon>Hypocreales</taxon>
        <taxon>Nectriaceae</taxon>
        <taxon>Fusarium</taxon>
        <taxon>Fusarium oxysporum species complex</taxon>
    </lineage>
</organism>
<dbReference type="AlphaFoldDB" id="W9PUR0"/>
<dbReference type="Proteomes" id="UP000030751">
    <property type="component" value="Unassembled WGS sequence"/>
</dbReference>
<gene>
    <name evidence="1" type="ORF">FOVG_08415</name>
</gene>
<accession>W9PUR0</accession>
<proteinExistence type="predicted"/>
<dbReference type="EMBL" id="JH650972">
    <property type="protein sequence ID" value="EXA43435.1"/>
    <property type="molecule type" value="Genomic_DNA"/>
</dbReference>
<dbReference type="HOGENOM" id="CLU_1695533_0_0_1"/>
<name>W9PUR0_FUSOX</name>
<reference evidence="1" key="1">
    <citation type="submission" date="2011-10" db="EMBL/GenBank/DDBJ databases">
        <title>The Genome Sequence of Fusarium oxysporum HDV247.</title>
        <authorList>
            <consortium name="The Broad Institute Genome Sequencing Platform"/>
            <person name="Ma L.-J."/>
            <person name="Gale L.R."/>
            <person name="Schwartz D.C."/>
            <person name="Zhou S."/>
            <person name="Corby-Kistler H."/>
            <person name="Young S.K."/>
            <person name="Zeng Q."/>
            <person name="Gargeya S."/>
            <person name="Fitzgerald M."/>
            <person name="Haas B."/>
            <person name="Abouelleil A."/>
            <person name="Alvarado L."/>
            <person name="Arachchi H.M."/>
            <person name="Berlin A."/>
            <person name="Brown A."/>
            <person name="Chapman S.B."/>
            <person name="Chen Z."/>
            <person name="Dunbar C."/>
            <person name="Freedman E."/>
            <person name="Gearin G."/>
            <person name="Goldberg J."/>
            <person name="Griggs A."/>
            <person name="Gujja S."/>
            <person name="Heiman D."/>
            <person name="Howarth C."/>
            <person name="Larson L."/>
            <person name="Lui A."/>
            <person name="MacDonald P.J.P."/>
            <person name="Montmayeur A."/>
            <person name="Murphy C."/>
            <person name="Neiman D."/>
            <person name="Pearson M."/>
            <person name="Priest M."/>
            <person name="Roberts A."/>
            <person name="Saif S."/>
            <person name="Shea T."/>
            <person name="Shenoy N."/>
            <person name="Sisk P."/>
            <person name="Stolte C."/>
            <person name="Sykes S."/>
            <person name="Wortman J."/>
            <person name="Nusbaum C."/>
            <person name="Birren B."/>
        </authorList>
    </citation>
    <scope>NUCLEOTIDE SEQUENCE [LARGE SCALE GENOMIC DNA]</scope>
    <source>
        <strain evidence="1">HDV247</strain>
    </source>
</reference>
<reference evidence="1" key="2">
    <citation type="submission" date="2012-05" db="EMBL/GenBank/DDBJ databases">
        <title>Annotation of the Genome Sequence of Fusarium oxysporum HDV247.</title>
        <authorList>
            <consortium name="The Broad Institute Genomics Platform"/>
            <person name="Ma L.-J."/>
            <person name="Corby-Kistler H."/>
            <person name="Broz K."/>
            <person name="Gale L.R."/>
            <person name="Jonkers W."/>
            <person name="O'Donnell K."/>
            <person name="Ploetz R."/>
            <person name="Steinberg C."/>
            <person name="Schwartz D.C."/>
            <person name="VanEtten H."/>
            <person name="Zhou S."/>
            <person name="Young S.K."/>
            <person name="Zeng Q."/>
            <person name="Gargeya S."/>
            <person name="Fitzgerald M."/>
            <person name="Abouelleil A."/>
            <person name="Alvarado L."/>
            <person name="Chapman S.B."/>
            <person name="Gainer-Dewar J."/>
            <person name="Goldberg J."/>
            <person name="Griggs A."/>
            <person name="Gujja S."/>
            <person name="Hansen M."/>
            <person name="Howarth C."/>
            <person name="Imamovic A."/>
            <person name="Ireland A."/>
            <person name="Larimer J."/>
            <person name="McCowan C."/>
            <person name="Murphy C."/>
            <person name="Pearson M."/>
            <person name="Poon T.W."/>
            <person name="Priest M."/>
            <person name="Roberts A."/>
            <person name="Saif S."/>
            <person name="Shea T."/>
            <person name="Sykes S."/>
            <person name="Wortman J."/>
            <person name="Nusbaum C."/>
            <person name="Birren B."/>
        </authorList>
    </citation>
    <scope>NUCLEOTIDE SEQUENCE</scope>
    <source>
        <strain evidence="1">HDV247</strain>
    </source>
</reference>
<evidence type="ECO:0000313" key="1">
    <source>
        <dbReference type="EMBL" id="EXA43435.1"/>
    </source>
</evidence>
<sequence>MDEQANEDGCALVTGLPEYRDPSWILSRRAWVPCWLSNSLTRSSSGLHGGLWTFMMKFGDERFVALLWTLFCSNTGIRDVISSLMKVIQGPVTPGTLAPIAKRSGAEALRGVGVWADEAIMMNIGSLKRLDSEKSSFRATIFDTALLPIKGTETT</sequence>
<protein>
    <submittedName>
        <fullName evidence="1">Uncharacterized protein</fullName>
    </submittedName>
</protein>